<sequence length="131" mass="13844">MKVIKIVKLKKGLEIGEDFVEELQFREPTVAALLAADSEPSGTYGEEVALMSALCGVDRRHLAQMGLADYSRCREIVAVISVMIDRQLDWDAAQMAVSGAMELMAEDGGSKPAGKSATAASPSDGAVAQSI</sequence>
<protein>
    <submittedName>
        <fullName evidence="2">Phage tail assembly protein</fullName>
    </submittedName>
</protein>
<organism evidence="2 3">
    <name type="scientific">Candidatus Haliotispira prima</name>
    <dbReference type="NCBI Taxonomy" id="3034016"/>
    <lineage>
        <taxon>Bacteria</taxon>
        <taxon>Pseudomonadati</taxon>
        <taxon>Spirochaetota</taxon>
        <taxon>Spirochaetia</taxon>
        <taxon>Spirochaetales</taxon>
        <taxon>Spirochaetaceae</taxon>
        <taxon>Candidatus Haliotispira</taxon>
    </lineage>
</organism>
<keyword evidence="3" id="KW-1185">Reference proteome</keyword>
<evidence type="ECO:0000256" key="1">
    <source>
        <dbReference type="SAM" id="MobiDB-lite"/>
    </source>
</evidence>
<feature type="region of interest" description="Disordered" evidence="1">
    <location>
        <begin position="106"/>
        <end position="131"/>
    </location>
</feature>
<evidence type="ECO:0000313" key="2">
    <source>
        <dbReference type="EMBL" id="WGK68375.1"/>
    </source>
</evidence>
<gene>
    <name evidence="2" type="ORF">P0082_07755</name>
</gene>
<dbReference type="Pfam" id="PF10109">
    <property type="entry name" value="Phage_TAC_7"/>
    <property type="match status" value="1"/>
</dbReference>
<name>A0ABY8MEF3_9SPIO</name>
<dbReference type="Proteomes" id="UP001228690">
    <property type="component" value="Chromosome"/>
</dbReference>
<accession>A0ABY8MEF3</accession>
<reference evidence="2 3" key="1">
    <citation type="submission" date="2023-04" db="EMBL/GenBank/DDBJ databases">
        <title>Spirochaete genome identified in red abalone sample constitutes a novel genus.</title>
        <authorList>
            <person name="Sharma S.P."/>
            <person name="Purcell C.M."/>
            <person name="Hyde J.R."/>
            <person name="Severin A.J."/>
        </authorList>
    </citation>
    <scope>NUCLEOTIDE SEQUENCE [LARGE SCALE GENOMIC DNA]</scope>
    <source>
        <strain evidence="2 3">SP-2023</strain>
    </source>
</reference>
<dbReference type="RefSeq" id="WP_326926552.1">
    <property type="nucleotide sequence ID" value="NZ_CP123443.1"/>
</dbReference>
<proteinExistence type="predicted"/>
<dbReference type="EMBL" id="CP123443">
    <property type="protein sequence ID" value="WGK68375.1"/>
    <property type="molecule type" value="Genomic_DNA"/>
</dbReference>
<evidence type="ECO:0000313" key="3">
    <source>
        <dbReference type="Proteomes" id="UP001228690"/>
    </source>
</evidence>
<dbReference type="InterPro" id="IPR019289">
    <property type="entry name" value="Phage_tail_E/E"/>
</dbReference>